<evidence type="ECO:0000313" key="2">
    <source>
        <dbReference type="EMBL" id="CAB0033146.1"/>
    </source>
</evidence>
<keyword evidence="1" id="KW-1133">Transmembrane helix</keyword>
<keyword evidence="3" id="KW-1185">Reference proteome</keyword>
<keyword evidence="1" id="KW-0472">Membrane</keyword>
<protein>
    <submittedName>
        <fullName evidence="2">Uncharacterized protein</fullName>
    </submittedName>
</protein>
<reference evidence="2 3" key="1">
    <citation type="submission" date="2020-02" db="EMBL/GenBank/DDBJ databases">
        <authorList>
            <person name="Ferguson B K."/>
        </authorList>
    </citation>
    <scope>NUCLEOTIDE SEQUENCE [LARGE SCALE GENOMIC DNA]</scope>
</reference>
<proteinExistence type="predicted"/>
<dbReference type="AlphaFoldDB" id="A0A6H5I7G9"/>
<name>A0A6H5I7G9_9HYME</name>
<sequence>MSFLIPHLEQRPVLSSLHNNNLTYEVYTLITRARVAALTRRARAMYRRPERCTRVMHNTRSGRQLTRYARRFIRNLNFESFVDDSFVGFVEFLDKRRSTFVYITIRTPPCTIVVTLIVAVITIVATVLRKSRCGALQFRFLLSNCGIILPISIAISLVQTGWLIENLNSLVYSSSNCTSENKRVAMLHPRALLLINDLRTCAQLARTASASAPRQIQTRGFACIIRRADASVLPFRCCRCGACSHPRTHIHI</sequence>
<dbReference type="EMBL" id="CADCXV010000699">
    <property type="protein sequence ID" value="CAB0033146.1"/>
    <property type="molecule type" value="Genomic_DNA"/>
</dbReference>
<gene>
    <name evidence="2" type="ORF">TBRA_LOCUS5066</name>
</gene>
<organism evidence="2 3">
    <name type="scientific">Trichogramma brassicae</name>
    <dbReference type="NCBI Taxonomy" id="86971"/>
    <lineage>
        <taxon>Eukaryota</taxon>
        <taxon>Metazoa</taxon>
        <taxon>Ecdysozoa</taxon>
        <taxon>Arthropoda</taxon>
        <taxon>Hexapoda</taxon>
        <taxon>Insecta</taxon>
        <taxon>Pterygota</taxon>
        <taxon>Neoptera</taxon>
        <taxon>Endopterygota</taxon>
        <taxon>Hymenoptera</taxon>
        <taxon>Apocrita</taxon>
        <taxon>Proctotrupomorpha</taxon>
        <taxon>Chalcidoidea</taxon>
        <taxon>Trichogrammatidae</taxon>
        <taxon>Trichogramma</taxon>
    </lineage>
</organism>
<feature type="transmembrane region" description="Helical" evidence="1">
    <location>
        <begin position="111"/>
        <end position="128"/>
    </location>
</feature>
<accession>A0A6H5I7G9</accession>
<feature type="transmembrane region" description="Helical" evidence="1">
    <location>
        <begin position="140"/>
        <end position="164"/>
    </location>
</feature>
<evidence type="ECO:0000313" key="3">
    <source>
        <dbReference type="Proteomes" id="UP000479190"/>
    </source>
</evidence>
<dbReference type="Proteomes" id="UP000479190">
    <property type="component" value="Unassembled WGS sequence"/>
</dbReference>
<evidence type="ECO:0000256" key="1">
    <source>
        <dbReference type="SAM" id="Phobius"/>
    </source>
</evidence>
<keyword evidence="1" id="KW-0812">Transmembrane</keyword>